<name>A0A2N0P7F8_9GLOM</name>
<evidence type="ECO:0000313" key="1">
    <source>
        <dbReference type="EMBL" id="PKC02764.1"/>
    </source>
</evidence>
<organism evidence="1 2">
    <name type="scientific">Rhizophagus irregularis</name>
    <dbReference type="NCBI Taxonomy" id="588596"/>
    <lineage>
        <taxon>Eukaryota</taxon>
        <taxon>Fungi</taxon>
        <taxon>Fungi incertae sedis</taxon>
        <taxon>Mucoromycota</taxon>
        <taxon>Glomeromycotina</taxon>
        <taxon>Glomeromycetes</taxon>
        <taxon>Glomerales</taxon>
        <taxon>Glomeraceae</taxon>
        <taxon>Rhizophagus</taxon>
    </lineage>
</organism>
<accession>A0A2N0P7F8</accession>
<dbReference type="VEuPathDB" id="FungiDB:RhiirA1_461520"/>
<dbReference type="AlphaFoldDB" id="A0A2N0P7F8"/>
<dbReference type="EMBL" id="LLXJ01001318">
    <property type="protein sequence ID" value="PKC02764.1"/>
    <property type="molecule type" value="Genomic_DNA"/>
</dbReference>
<sequence>MTNLTKFASLANQSNSTKDSPVVQPWVVILEKGRINRYNLDMIITLVPLNDKLIETLEEIEIKRNNLLLGKDIYNQPTTKIKPKILSHQNITTEDIDRIVNSKIQMLQQLALNQSSAFSFSQENITKADLQIIVKNWPIREEKTLLLDVFLNNLIREKNNVTPGNDYNYDSINDITDSMAGMTLNNVIVNAVVKHTVKKSSSGHKCSKYERSGHNL</sequence>
<proteinExistence type="predicted"/>
<dbReference type="Proteomes" id="UP000232722">
    <property type="component" value="Unassembled WGS sequence"/>
</dbReference>
<evidence type="ECO:0000313" key="2">
    <source>
        <dbReference type="Proteomes" id="UP000232722"/>
    </source>
</evidence>
<comment type="caution">
    <text evidence="1">The sequence shown here is derived from an EMBL/GenBank/DDBJ whole genome shotgun (WGS) entry which is preliminary data.</text>
</comment>
<reference evidence="1 2" key="1">
    <citation type="submission" date="2016-04" db="EMBL/GenBank/DDBJ databases">
        <title>Genome analyses suggest a sexual origin of heterokaryosis in a supposedly ancient asexual fungus.</title>
        <authorList>
            <person name="Ropars J."/>
            <person name="Sedzielewska K."/>
            <person name="Noel J."/>
            <person name="Charron P."/>
            <person name="Farinelli L."/>
            <person name="Marton T."/>
            <person name="Kruger M."/>
            <person name="Pelin A."/>
            <person name="Brachmann A."/>
            <person name="Corradi N."/>
        </authorList>
    </citation>
    <scope>NUCLEOTIDE SEQUENCE [LARGE SCALE GENOMIC DNA]</scope>
    <source>
        <strain evidence="1 2">A5</strain>
    </source>
</reference>
<protein>
    <submittedName>
        <fullName evidence="1">Uncharacterized protein</fullName>
    </submittedName>
</protein>
<reference evidence="1 2" key="2">
    <citation type="submission" date="2017-09" db="EMBL/GenBank/DDBJ databases">
        <title>Extensive intraspecific genome diversity in a model arbuscular mycorrhizal fungus.</title>
        <authorList>
            <person name="Chen E.C."/>
            <person name="Morin E."/>
            <person name="Beaudet D."/>
            <person name="Noel J."/>
            <person name="Ndikumana S."/>
            <person name="Charron P."/>
            <person name="St-Onge C."/>
            <person name="Giorgi J."/>
            <person name="Grigoriev I.V."/>
            <person name="Roux C."/>
            <person name="Martin F.M."/>
            <person name="Corradi N."/>
        </authorList>
    </citation>
    <scope>NUCLEOTIDE SEQUENCE [LARGE SCALE GENOMIC DNA]</scope>
    <source>
        <strain evidence="1 2">A5</strain>
    </source>
</reference>
<gene>
    <name evidence="1" type="ORF">RhiirA5_424762</name>
</gene>